<proteinExistence type="predicted"/>
<gene>
    <name evidence="1" type="ORF">As57867_006418</name>
</gene>
<dbReference type="EMBL" id="VJMH01002611">
    <property type="protein sequence ID" value="KAF0708157.1"/>
    <property type="molecule type" value="Genomic_DNA"/>
</dbReference>
<dbReference type="OrthoDB" id="9991317at2759"/>
<name>A0A6A4ZIF7_9STRA</name>
<evidence type="ECO:0000313" key="1">
    <source>
        <dbReference type="EMBL" id="KAF0708157.1"/>
    </source>
</evidence>
<dbReference type="AlphaFoldDB" id="A0A6A4ZIF7"/>
<sequence>MCKVALPVVLLSPQQTSRLWGRKSLLRRMHKYYDNKSFGARDLDRFKITPSHGLSARKDSYLVNPSDPSTRDTLAFTQEEYVALVREVARCDVGKYICAVELFIDVNCSNKIADAPLRIDLRFLAPAITLSHKENRMAHECVRLNL</sequence>
<comment type="caution">
    <text evidence="1">The sequence shown here is derived from an EMBL/GenBank/DDBJ whole genome shotgun (WGS) entry which is preliminary data.</text>
</comment>
<reference evidence="1" key="1">
    <citation type="submission" date="2019-06" db="EMBL/GenBank/DDBJ databases">
        <title>Genomics analysis of Aphanomyces spp. identifies a new class of oomycete effector associated with host adaptation.</title>
        <authorList>
            <person name="Gaulin E."/>
        </authorList>
    </citation>
    <scope>NUCLEOTIDE SEQUENCE</scope>
    <source>
        <strain evidence="1">CBS 578.67</strain>
    </source>
</reference>
<accession>A0A6A4ZIF7</accession>
<protein>
    <submittedName>
        <fullName evidence="1">Uncharacterized protein</fullName>
    </submittedName>
</protein>
<feature type="non-terminal residue" evidence="1">
    <location>
        <position position="146"/>
    </location>
</feature>
<organism evidence="1">
    <name type="scientific">Aphanomyces stellatus</name>
    <dbReference type="NCBI Taxonomy" id="120398"/>
    <lineage>
        <taxon>Eukaryota</taxon>
        <taxon>Sar</taxon>
        <taxon>Stramenopiles</taxon>
        <taxon>Oomycota</taxon>
        <taxon>Saprolegniomycetes</taxon>
        <taxon>Saprolegniales</taxon>
        <taxon>Verrucalvaceae</taxon>
        <taxon>Aphanomyces</taxon>
    </lineage>
</organism>